<name>A0A4D6M185_VIGUN</name>
<protein>
    <submittedName>
        <fullName evidence="1">Uncharacterized protein</fullName>
    </submittedName>
</protein>
<evidence type="ECO:0000313" key="1">
    <source>
        <dbReference type="EMBL" id="QCD94932.1"/>
    </source>
</evidence>
<dbReference type="AlphaFoldDB" id="A0A4D6M185"/>
<organism evidence="1 2">
    <name type="scientific">Vigna unguiculata</name>
    <name type="common">Cowpea</name>
    <dbReference type="NCBI Taxonomy" id="3917"/>
    <lineage>
        <taxon>Eukaryota</taxon>
        <taxon>Viridiplantae</taxon>
        <taxon>Streptophyta</taxon>
        <taxon>Embryophyta</taxon>
        <taxon>Tracheophyta</taxon>
        <taxon>Spermatophyta</taxon>
        <taxon>Magnoliopsida</taxon>
        <taxon>eudicotyledons</taxon>
        <taxon>Gunneridae</taxon>
        <taxon>Pentapetalae</taxon>
        <taxon>rosids</taxon>
        <taxon>fabids</taxon>
        <taxon>Fabales</taxon>
        <taxon>Fabaceae</taxon>
        <taxon>Papilionoideae</taxon>
        <taxon>50 kb inversion clade</taxon>
        <taxon>NPAAA clade</taxon>
        <taxon>indigoferoid/millettioid clade</taxon>
        <taxon>Phaseoleae</taxon>
        <taxon>Vigna</taxon>
    </lineage>
</organism>
<reference evidence="1 2" key="1">
    <citation type="submission" date="2019-04" db="EMBL/GenBank/DDBJ databases">
        <title>An improved genome assembly and genetic linkage map for asparagus bean, Vigna unguiculata ssp. sesquipedialis.</title>
        <authorList>
            <person name="Xia Q."/>
            <person name="Zhang R."/>
            <person name="Dong Y."/>
        </authorList>
    </citation>
    <scope>NUCLEOTIDE SEQUENCE [LARGE SCALE GENOMIC DNA]</scope>
    <source>
        <tissue evidence="1">Leaf</tissue>
    </source>
</reference>
<keyword evidence="2" id="KW-1185">Reference proteome</keyword>
<dbReference type="Proteomes" id="UP000501690">
    <property type="component" value="Linkage Group LG5"/>
</dbReference>
<sequence length="67" mass="7758">MHRSPSNIARRWRGNVIACVILLQPSVVELFFDFRSVFVIDLSLPSSHRNIPSAAMSQRSIWQRCME</sequence>
<evidence type="ECO:0000313" key="2">
    <source>
        <dbReference type="Proteomes" id="UP000501690"/>
    </source>
</evidence>
<gene>
    <name evidence="1" type="ORF">DEO72_LG5g3022</name>
</gene>
<proteinExistence type="predicted"/>
<accession>A0A4D6M185</accession>
<dbReference type="EMBL" id="CP039349">
    <property type="protein sequence ID" value="QCD94932.1"/>
    <property type="molecule type" value="Genomic_DNA"/>
</dbReference>